<evidence type="ECO:0000259" key="1">
    <source>
        <dbReference type="Pfam" id="PF13474"/>
    </source>
</evidence>
<dbReference type="KEGG" id="pkc:PKB_4449"/>
<reference evidence="2 3" key="1">
    <citation type="submission" date="2013-03" db="EMBL/GenBank/DDBJ databases">
        <authorList>
            <person name="Linke B."/>
        </authorList>
    </citation>
    <scope>NUCLEOTIDE SEQUENCE [LARGE SCALE GENOMIC DNA]</scope>
    <source>
        <strain evidence="2 3">B13</strain>
    </source>
</reference>
<dbReference type="HOGENOM" id="CLU_132094_0_0_6"/>
<feature type="domain" description="SnoaL-like" evidence="1">
    <location>
        <begin position="9"/>
        <end position="129"/>
    </location>
</feature>
<name>A0A024HMX1_PSEKB</name>
<dbReference type="RefSeq" id="WP_043254474.1">
    <property type="nucleotide sequence ID" value="NZ_HG322950.1"/>
</dbReference>
<accession>A0A024HMX1</accession>
<protein>
    <recommendedName>
        <fullName evidence="1">SnoaL-like domain-containing protein</fullName>
    </recommendedName>
</protein>
<dbReference type="EMBL" id="HG322950">
    <property type="protein sequence ID" value="CDF85773.1"/>
    <property type="molecule type" value="Genomic_DNA"/>
</dbReference>
<keyword evidence="3" id="KW-1185">Reference proteome</keyword>
<proteinExistence type="predicted"/>
<dbReference type="InterPro" id="IPR037401">
    <property type="entry name" value="SnoaL-like"/>
</dbReference>
<dbReference type="Proteomes" id="UP000025241">
    <property type="component" value="Chromosome I"/>
</dbReference>
<dbReference type="AlphaFoldDB" id="A0A024HMX1"/>
<dbReference type="eggNOG" id="COG4319">
    <property type="taxonomic scope" value="Bacteria"/>
</dbReference>
<dbReference type="PATRIC" id="fig|1301098.3.peg.4436"/>
<sequence length="142" mass="15869">MQSSIDPAIQRLLDGWLEAVKAADLERIVSHYSSDVLAFDAVAKLQFVGIEAYAEQWRASLNACQQGVFERHQLAVEQGGDIAFGHYLAYCGGKDEQGVEKASWVRVSFGLRRTAGEWRIVHEHFSIPFDMQSGQPLFDAKP</sequence>
<dbReference type="SUPFAM" id="SSF54427">
    <property type="entry name" value="NTF2-like"/>
    <property type="match status" value="1"/>
</dbReference>
<dbReference type="InterPro" id="IPR032710">
    <property type="entry name" value="NTF2-like_dom_sf"/>
</dbReference>
<dbReference type="STRING" id="1301098.PKB_4449"/>
<evidence type="ECO:0000313" key="2">
    <source>
        <dbReference type="EMBL" id="CDF85773.1"/>
    </source>
</evidence>
<dbReference type="Gene3D" id="3.10.450.50">
    <property type="match status" value="1"/>
</dbReference>
<reference evidence="2 3" key="2">
    <citation type="submission" date="2014-05" db="EMBL/GenBank/DDBJ databases">
        <title>Genome sequence of the 3-chlorobenzoate degrading bacterium Pseudomonas knackmussii B13 shows multiple evidence for horizontal gene transfer.</title>
        <authorList>
            <person name="Miyazaki R."/>
            <person name="Bertelli C."/>
            <person name="Falquet L."/>
            <person name="Robinson-Rechavi M."/>
            <person name="Gharib W."/>
            <person name="Roy S."/>
            <person name="Van der Meer J.R."/>
        </authorList>
    </citation>
    <scope>NUCLEOTIDE SEQUENCE [LARGE SCALE GENOMIC DNA]</scope>
    <source>
        <strain evidence="2 3">B13</strain>
    </source>
</reference>
<gene>
    <name evidence="2" type="ORF">PKB_4449</name>
</gene>
<dbReference type="OrthoDB" id="9812295at2"/>
<evidence type="ECO:0000313" key="3">
    <source>
        <dbReference type="Proteomes" id="UP000025241"/>
    </source>
</evidence>
<organism evidence="2 3">
    <name type="scientific">Pseudomonas knackmussii (strain DSM 6978 / CCUG 54928 / LMG 23759 / B13)</name>
    <dbReference type="NCBI Taxonomy" id="1301098"/>
    <lineage>
        <taxon>Bacteria</taxon>
        <taxon>Pseudomonadati</taxon>
        <taxon>Pseudomonadota</taxon>
        <taxon>Gammaproteobacteria</taxon>
        <taxon>Pseudomonadales</taxon>
        <taxon>Pseudomonadaceae</taxon>
        <taxon>Pseudomonas</taxon>
    </lineage>
</organism>
<dbReference type="Pfam" id="PF13474">
    <property type="entry name" value="SnoaL_3"/>
    <property type="match status" value="1"/>
</dbReference>